<sequence>MTARSDFLNRVIGDAWDWRSHNCWTFTRLVQRELFGRELPDVDLPEEFSRLWVSREFGRHPERSFWAQIVGTNGIVIAEDGALVLMAHTRFASHIGTWLKTEQRVIHCGKFGVVCEPVLALRQSGYFNLSFFEHVGEFAHG</sequence>
<protein>
    <submittedName>
        <fullName evidence="1">Uncharacterized protein</fullName>
    </submittedName>
</protein>
<reference evidence="1 2" key="1">
    <citation type="submission" date="2024-09" db="EMBL/GenBank/DDBJ databases">
        <authorList>
            <person name="Sun Q."/>
            <person name="Mori K."/>
        </authorList>
    </citation>
    <scope>NUCLEOTIDE SEQUENCE [LARGE SCALE GENOMIC DNA]</scope>
    <source>
        <strain evidence="1 2">KCTC 23279</strain>
    </source>
</reference>
<organism evidence="1 2">
    <name type="scientific">Rhodopseudomonas telluris</name>
    <dbReference type="NCBI Taxonomy" id="644215"/>
    <lineage>
        <taxon>Bacteria</taxon>
        <taxon>Pseudomonadati</taxon>
        <taxon>Pseudomonadota</taxon>
        <taxon>Alphaproteobacteria</taxon>
        <taxon>Hyphomicrobiales</taxon>
        <taxon>Nitrobacteraceae</taxon>
        <taxon>Rhodopseudomonas</taxon>
    </lineage>
</organism>
<proteinExistence type="predicted"/>
<comment type="caution">
    <text evidence="1">The sequence shown here is derived from an EMBL/GenBank/DDBJ whole genome shotgun (WGS) entry which is preliminary data.</text>
</comment>
<keyword evidence="2" id="KW-1185">Reference proteome</keyword>
<dbReference type="EMBL" id="JBHLWM010000012">
    <property type="protein sequence ID" value="MFC0243680.1"/>
    <property type="molecule type" value="Genomic_DNA"/>
</dbReference>
<accession>A0ABV6EZN6</accession>
<dbReference type="Proteomes" id="UP001589775">
    <property type="component" value="Unassembled WGS sequence"/>
</dbReference>
<evidence type="ECO:0000313" key="1">
    <source>
        <dbReference type="EMBL" id="MFC0243680.1"/>
    </source>
</evidence>
<name>A0ABV6EZN6_9BRAD</name>
<evidence type="ECO:0000313" key="2">
    <source>
        <dbReference type="Proteomes" id="UP001589775"/>
    </source>
</evidence>
<gene>
    <name evidence="1" type="ORF">ACFFJ6_24570</name>
</gene>
<dbReference type="RefSeq" id="WP_378392900.1">
    <property type="nucleotide sequence ID" value="NZ_JBHLWM010000012.1"/>
</dbReference>